<protein>
    <submittedName>
        <fullName evidence="2">Fimbria major subunit</fullName>
    </submittedName>
</protein>
<proteinExistence type="predicted"/>
<feature type="domain" description="Minor fimbrium subunit Mfa1 C-terminal" evidence="1">
    <location>
        <begin position="399"/>
        <end position="470"/>
    </location>
</feature>
<dbReference type="PROSITE" id="PS51257">
    <property type="entry name" value="PROKAR_LIPOPROTEIN"/>
    <property type="match status" value="1"/>
</dbReference>
<evidence type="ECO:0000313" key="2">
    <source>
        <dbReference type="EMBL" id="MBO8448490.1"/>
    </source>
</evidence>
<reference evidence="2" key="2">
    <citation type="journal article" date="2021" name="PeerJ">
        <title>Extensive microbial diversity within the chicken gut microbiome revealed by metagenomics and culture.</title>
        <authorList>
            <person name="Gilroy R."/>
            <person name="Ravi A."/>
            <person name="Getino M."/>
            <person name="Pursley I."/>
            <person name="Horton D.L."/>
            <person name="Alikhan N.F."/>
            <person name="Baker D."/>
            <person name="Gharbi K."/>
            <person name="Hall N."/>
            <person name="Watson M."/>
            <person name="Adriaenssens E.M."/>
            <person name="Foster-Nyarko E."/>
            <person name="Jarju S."/>
            <person name="Secka A."/>
            <person name="Antonio M."/>
            <person name="Oren A."/>
            <person name="Chaudhuri R.R."/>
            <person name="La Ragione R."/>
            <person name="Hildebrand F."/>
            <person name="Pallen M.J."/>
        </authorList>
    </citation>
    <scope>NUCLEOTIDE SEQUENCE</scope>
    <source>
        <strain evidence="2">20514</strain>
    </source>
</reference>
<evidence type="ECO:0000313" key="3">
    <source>
        <dbReference type="Proteomes" id="UP000810252"/>
    </source>
</evidence>
<comment type="caution">
    <text evidence="2">The sequence shown here is derived from an EMBL/GenBank/DDBJ whole genome shotgun (WGS) entry which is preliminary data.</text>
</comment>
<dbReference type="AlphaFoldDB" id="A0A9D9EKX2"/>
<accession>A0A9D9EKX2</accession>
<dbReference type="Gene3D" id="2.60.40.3690">
    <property type="match status" value="1"/>
</dbReference>
<dbReference type="EMBL" id="JADIMQ010000063">
    <property type="protein sequence ID" value="MBO8448490.1"/>
    <property type="molecule type" value="Genomic_DNA"/>
</dbReference>
<evidence type="ECO:0000259" key="1">
    <source>
        <dbReference type="Pfam" id="PF15495"/>
    </source>
</evidence>
<dbReference type="Pfam" id="PF15495">
    <property type="entry name" value="Fimbrillin_C"/>
    <property type="match status" value="1"/>
</dbReference>
<reference evidence="2" key="1">
    <citation type="submission" date="2020-10" db="EMBL/GenBank/DDBJ databases">
        <authorList>
            <person name="Gilroy R."/>
        </authorList>
    </citation>
    <scope>NUCLEOTIDE SEQUENCE</scope>
    <source>
        <strain evidence="2">20514</strain>
    </source>
</reference>
<name>A0A9D9EKX2_9BACT</name>
<dbReference type="InterPro" id="IPR029140">
    <property type="entry name" value="Mfa1_C"/>
</dbReference>
<dbReference type="Proteomes" id="UP000810252">
    <property type="component" value="Unassembled WGS sequence"/>
</dbReference>
<gene>
    <name evidence="2" type="ORF">IAC29_04375</name>
</gene>
<sequence>MDRNNSIYGKILLWTPILLLLAGCAGMDENPVNADPQDKGESQEKVSSSLKVSIMSAPADAAADDSNLNVNIVDFMAYVFDSSTGLLDITFGMDKDRNPLGAAENITETAGGGIEVSTSAVTVGRKDILVLANLGTYSGRQGVTGLEYPAVTEGLTSIFDMNGKVCTVGSMKDLIYDGATAMPLTTDGTVSVTVQPNVANTAAVPLVRPLARYSLAVDPRQSEKENSIYGYIDGAAVYKPVSMPKSFYLLPEIKNGDWTVPDYGTAFAQDRYMSSQYYSDDPLAGSEIHYLTENRAQDNVAGNTSAVMVKTTFRPRELYDQNGQNKIIWDGQKYNYASTGGIYNGNGELPAAAPDTGGEAKPTFWRLVSNDGTSWGVIYFYQKPADTYYDTANWTAVPYYGRVCYYRINFRDPSQTDEYSVQRNRWFNVNIVSCSGAGFDTEDGAISRDPSDPAQETTVGVTFTVSDWKNDNEIPDIEL</sequence>
<organism evidence="2 3">
    <name type="scientific">Candidatus Cryptobacteroides merdigallinarum</name>
    <dbReference type="NCBI Taxonomy" id="2840770"/>
    <lineage>
        <taxon>Bacteria</taxon>
        <taxon>Pseudomonadati</taxon>
        <taxon>Bacteroidota</taxon>
        <taxon>Bacteroidia</taxon>
        <taxon>Bacteroidales</taxon>
        <taxon>Candidatus Cryptobacteroides</taxon>
    </lineage>
</organism>